<accession>A0A0B6ZCL6</accession>
<proteinExistence type="predicted"/>
<name>A0A0B6ZCL6_9EUPU</name>
<reference evidence="1" key="1">
    <citation type="submission" date="2014-12" db="EMBL/GenBank/DDBJ databases">
        <title>Insight into the proteome of Arion vulgaris.</title>
        <authorList>
            <person name="Aradska J."/>
            <person name="Bulat T."/>
            <person name="Smidak R."/>
            <person name="Sarate P."/>
            <person name="Gangsoo J."/>
            <person name="Sialana F."/>
            <person name="Bilban M."/>
            <person name="Lubec G."/>
        </authorList>
    </citation>
    <scope>NUCLEOTIDE SEQUENCE</scope>
    <source>
        <tissue evidence="1">Skin</tissue>
    </source>
</reference>
<dbReference type="AlphaFoldDB" id="A0A0B6ZCL6"/>
<dbReference type="EMBL" id="HACG01019464">
    <property type="protein sequence ID" value="CEK66329.1"/>
    <property type="molecule type" value="Transcribed_RNA"/>
</dbReference>
<evidence type="ECO:0000313" key="1">
    <source>
        <dbReference type="EMBL" id="CEK66329.1"/>
    </source>
</evidence>
<protein>
    <submittedName>
        <fullName evidence="1">Uncharacterized protein</fullName>
    </submittedName>
</protein>
<sequence>MEIKFRITTSSNVQVFCCWDFQQTMRDEHIESQIAEVVILTNLLETKMFLIKWSKDTISLQTL</sequence>
<organism evidence="1">
    <name type="scientific">Arion vulgaris</name>
    <dbReference type="NCBI Taxonomy" id="1028688"/>
    <lineage>
        <taxon>Eukaryota</taxon>
        <taxon>Metazoa</taxon>
        <taxon>Spiralia</taxon>
        <taxon>Lophotrochozoa</taxon>
        <taxon>Mollusca</taxon>
        <taxon>Gastropoda</taxon>
        <taxon>Heterobranchia</taxon>
        <taxon>Euthyneura</taxon>
        <taxon>Panpulmonata</taxon>
        <taxon>Eupulmonata</taxon>
        <taxon>Stylommatophora</taxon>
        <taxon>Helicina</taxon>
        <taxon>Arionoidea</taxon>
        <taxon>Arionidae</taxon>
        <taxon>Arion</taxon>
    </lineage>
</organism>
<gene>
    <name evidence="1" type="primary">ORF58227</name>
</gene>